<keyword evidence="2" id="KW-0645">Protease</keyword>
<dbReference type="RefSeq" id="WP_145018829.1">
    <property type="nucleotide sequence ID" value="NZ_VLLN01000004.1"/>
</dbReference>
<evidence type="ECO:0000256" key="2">
    <source>
        <dbReference type="ARBA" id="ARBA00022670"/>
    </source>
</evidence>
<sequence>MKYVLLLLLSLLLFARPSSGGELSRFAVAVGPVPVLNTPDPRAVFGGHDGRTLAVDRCGQLRTLEFVALPGTLFTILEELAVPTGAVYRVTSADYSYPSRSGYYIDSRLVHLKETRLPERVRRLPGREEIVARLEGMAGLPYVWGGNIPTGVEALLQLYPPAGHLDQAGRRRWQLSGVDCSGLLYAATDGFTPRNTSSLVGYGSPVVVAGRSVRQIVDCLAPLDLIAWPGHVLVVLDRERIIESRLDCAHPERGVVISPLGERLKVIMATRRPVDRLSADPGTAAREFVVRRWFRVPFPTHLIP</sequence>
<dbReference type="EMBL" id="VLLN01000004">
    <property type="protein sequence ID" value="TWJ32459.1"/>
    <property type="molecule type" value="Genomic_DNA"/>
</dbReference>
<keyword evidence="5" id="KW-0732">Signal</keyword>
<dbReference type="OrthoDB" id="9815778at2"/>
<evidence type="ECO:0000313" key="8">
    <source>
        <dbReference type="Proteomes" id="UP000319449"/>
    </source>
</evidence>
<evidence type="ECO:0000256" key="4">
    <source>
        <dbReference type="ARBA" id="ARBA00022807"/>
    </source>
</evidence>
<dbReference type="InterPro" id="IPR000064">
    <property type="entry name" value="NLP_P60_dom"/>
</dbReference>
<evidence type="ECO:0000256" key="1">
    <source>
        <dbReference type="ARBA" id="ARBA00007074"/>
    </source>
</evidence>
<dbReference type="Gene3D" id="3.90.1720.10">
    <property type="entry name" value="endopeptidase domain like (from Nostoc punctiforme)"/>
    <property type="match status" value="1"/>
</dbReference>
<dbReference type="AlphaFoldDB" id="A0A562WQ73"/>
<organism evidence="7 8">
    <name type="scientific">Geobacter argillaceus</name>
    <dbReference type="NCBI Taxonomy" id="345631"/>
    <lineage>
        <taxon>Bacteria</taxon>
        <taxon>Pseudomonadati</taxon>
        <taxon>Thermodesulfobacteriota</taxon>
        <taxon>Desulfuromonadia</taxon>
        <taxon>Geobacterales</taxon>
        <taxon>Geobacteraceae</taxon>
        <taxon>Geobacter</taxon>
    </lineage>
</organism>
<evidence type="ECO:0000259" key="6">
    <source>
        <dbReference type="PROSITE" id="PS51935"/>
    </source>
</evidence>
<evidence type="ECO:0000256" key="5">
    <source>
        <dbReference type="SAM" id="SignalP"/>
    </source>
</evidence>
<keyword evidence="3" id="KW-0378">Hydrolase</keyword>
<dbReference type="InterPro" id="IPR038765">
    <property type="entry name" value="Papain-like_cys_pep_sf"/>
</dbReference>
<accession>A0A562WQ73</accession>
<dbReference type="PROSITE" id="PS51935">
    <property type="entry name" value="NLPC_P60"/>
    <property type="match status" value="1"/>
</dbReference>
<feature type="chain" id="PRO_5022090475" description="NlpC/P60 domain-containing protein" evidence="5">
    <location>
        <begin position="21"/>
        <end position="304"/>
    </location>
</feature>
<feature type="domain" description="NlpC/P60" evidence="6">
    <location>
        <begin position="124"/>
        <end position="278"/>
    </location>
</feature>
<keyword evidence="8" id="KW-1185">Reference proteome</keyword>
<proteinExistence type="inferred from homology"/>
<feature type="signal peptide" evidence="5">
    <location>
        <begin position="1"/>
        <end position="20"/>
    </location>
</feature>
<dbReference type="GO" id="GO:0006508">
    <property type="term" value="P:proteolysis"/>
    <property type="evidence" value="ECO:0007669"/>
    <property type="project" value="UniProtKB-KW"/>
</dbReference>
<keyword evidence="4" id="KW-0788">Thiol protease</keyword>
<dbReference type="SUPFAM" id="SSF54001">
    <property type="entry name" value="Cysteine proteinases"/>
    <property type="match status" value="1"/>
</dbReference>
<reference evidence="7 8" key="1">
    <citation type="submission" date="2019-07" db="EMBL/GenBank/DDBJ databases">
        <title>Genomic Encyclopedia of Archaeal and Bacterial Type Strains, Phase II (KMG-II): from individual species to whole genera.</title>
        <authorList>
            <person name="Goeker M."/>
        </authorList>
    </citation>
    <scope>NUCLEOTIDE SEQUENCE [LARGE SCALE GENOMIC DNA]</scope>
    <source>
        <strain evidence="7 8">ATCC BAA-1139</strain>
    </source>
</reference>
<comment type="caution">
    <text evidence="7">The sequence shown here is derived from an EMBL/GenBank/DDBJ whole genome shotgun (WGS) entry which is preliminary data.</text>
</comment>
<evidence type="ECO:0000313" key="7">
    <source>
        <dbReference type="EMBL" id="TWJ32459.1"/>
    </source>
</evidence>
<comment type="similarity">
    <text evidence="1">Belongs to the peptidase C40 family.</text>
</comment>
<evidence type="ECO:0000256" key="3">
    <source>
        <dbReference type="ARBA" id="ARBA00022801"/>
    </source>
</evidence>
<gene>
    <name evidence="7" type="ORF">JN12_00899</name>
</gene>
<name>A0A562WQ73_9BACT</name>
<dbReference type="GO" id="GO:0008234">
    <property type="term" value="F:cysteine-type peptidase activity"/>
    <property type="evidence" value="ECO:0007669"/>
    <property type="project" value="UniProtKB-KW"/>
</dbReference>
<protein>
    <recommendedName>
        <fullName evidence="6">NlpC/P60 domain-containing protein</fullName>
    </recommendedName>
</protein>
<dbReference type="Proteomes" id="UP000319449">
    <property type="component" value="Unassembled WGS sequence"/>
</dbReference>